<feature type="compositionally biased region" description="Basic and acidic residues" evidence="1">
    <location>
        <begin position="15"/>
        <end position="26"/>
    </location>
</feature>
<feature type="compositionally biased region" description="Polar residues" evidence="1">
    <location>
        <begin position="63"/>
        <end position="80"/>
    </location>
</feature>
<feature type="compositionally biased region" description="Basic and acidic residues" evidence="1">
    <location>
        <begin position="93"/>
        <end position="115"/>
    </location>
</feature>
<organism evidence="2 3">
    <name type="scientific">Elysia marginata</name>
    <dbReference type="NCBI Taxonomy" id="1093978"/>
    <lineage>
        <taxon>Eukaryota</taxon>
        <taxon>Metazoa</taxon>
        <taxon>Spiralia</taxon>
        <taxon>Lophotrochozoa</taxon>
        <taxon>Mollusca</taxon>
        <taxon>Gastropoda</taxon>
        <taxon>Heterobranchia</taxon>
        <taxon>Euthyneura</taxon>
        <taxon>Panpulmonata</taxon>
        <taxon>Sacoglossa</taxon>
        <taxon>Placobranchoidea</taxon>
        <taxon>Plakobranchidae</taxon>
        <taxon>Elysia</taxon>
    </lineage>
</organism>
<sequence length="139" mass="15783">MGTETGTVRPVRPVTEAKTRLTEKPSQKRNNRLLTRSREQGVRKVGALPTQETTQRMNKETESISPVTESEKGTTQNTMGKETGTVRPVRPVTEAKTRLTEKPSQKRNNRQDLKRKGFACTKPNNPRFFKKIYTPTLIS</sequence>
<feature type="region of interest" description="Disordered" evidence="1">
    <location>
        <begin position="1"/>
        <end position="122"/>
    </location>
</feature>
<dbReference type="Proteomes" id="UP000762676">
    <property type="component" value="Unassembled WGS sequence"/>
</dbReference>
<keyword evidence="3" id="KW-1185">Reference proteome</keyword>
<evidence type="ECO:0000313" key="3">
    <source>
        <dbReference type="Proteomes" id="UP000762676"/>
    </source>
</evidence>
<protein>
    <submittedName>
        <fullName evidence="2">Uncharacterized protein</fullName>
    </submittedName>
</protein>
<comment type="caution">
    <text evidence="2">The sequence shown here is derived from an EMBL/GenBank/DDBJ whole genome shotgun (WGS) entry which is preliminary data.</text>
</comment>
<dbReference type="EMBL" id="BMAT01006870">
    <property type="protein sequence ID" value="GFS21320.1"/>
    <property type="molecule type" value="Genomic_DNA"/>
</dbReference>
<proteinExistence type="predicted"/>
<evidence type="ECO:0000256" key="1">
    <source>
        <dbReference type="SAM" id="MobiDB-lite"/>
    </source>
</evidence>
<reference evidence="2 3" key="1">
    <citation type="journal article" date="2021" name="Elife">
        <title>Chloroplast acquisition without the gene transfer in kleptoplastic sea slugs, Plakobranchus ocellatus.</title>
        <authorList>
            <person name="Maeda T."/>
            <person name="Takahashi S."/>
            <person name="Yoshida T."/>
            <person name="Shimamura S."/>
            <person name="Takaki Y."/>
            <person name="Nagai Y."/>
            <person name="Toyoda A."/>
            <person name="Suzuki Y."/>
            <person name="Arimoto A."/>
            <person name="Ishii H."/>
            <person name="Satoh N."/>
            <person name="Nishiyama T."/>
            <person name="Hasebe M."/>
            <person name="Maruyama T."/>
            <person name="Minagawa J."/>
            <person name="Obokata J."/>
            <person name="Shigenobu S."/>
        </authorList>
    </citation>
    <scope>NUCLEOTIDE SEQUENCE [LARGE SCALE GENOMIC DNA]</scope>
</reference>
<evidence type="ECO:0000313" key="2">
    <source>
        <dbReference type="EMBL" id="GFS21320.1"/>
    </source>
</evidence>
<dbReference type="AlphaFoldDB" id="A0AAV4JHW0"/>
<accession>A0AAV4JHW0</accession>
<name>A0AAV4JHW0_9GAST</name>
<gene>
    <name evidence="2" type="ORF">ElyMa_003335700</name>
</gene>